<proteinExistence type="predicted"/>
<evidence type="ECO:0000313" key="1">
    <source>
        <dbReference type="EMBL" id="PSF35964.1"/>
    </source>
</evidence>
<dbReference type="RefSeq" id="WP_106457611.1">
    <property type="nucleotide sequence ID" value="NZ_PXOH01000016.1"/>
</dbReference>
<accession>A0A2T1LVT5</accession>
<name>A0A2T1LVT5_9CHRO</name>
<comment type="caution">
    <text evidence="1">The sequence shown here is derived from an EMBL/GenBank/DDBJ whole genome shotgun (WGS) entry which is preliminary data.</text>
</comment>
<protein>
    <submittedName>
        <fullName evidence="1">Uncharacterized protein</fullName>
    </submittedName>
</protein>
<dbReference type="AlphaFoldDB" id="A0A2T1LVT5"/>
<reference evidence="1 2" key="1">
    <citation type="submission" date="2018-03" db="EMBL/GenBank/DDBJ databases">
        <title>The ancient ancestry and fast evolution of plastids.</title>
        <authorList>
            <person name="Moore K.R."/>
            <person name="Magnabosco C."/>
            <person name="Momper L."/>
            <person name="Gold D.A."/>
            <person name="Bosak T."/>
            <person name="Fournier G.P."/>
        </authorList>
    </citation>
    <scope>NUCLEOTIDE SEQUENCE [LARGE SCALE GENOMIC DNA]</scope>
    <source>
        <strain evidence="1 2">CCALA 016</strain>
    </source>
</reference>
<gene>
    <name evidence="1" type="ORF">C7H19_14545</name>
</gene>
<evidence type="ECO:0000313" key="2">
    <source>
        <dbReference type="Proteomes" id="UP000239001"/>
    </source>
</evidence>
<keyword evidence="2" id="KW-1185">Reference proteome</keyword>
<dbReference type="OrthoDB" id="9852470at2"/>
<dbReference type="Proteomes" id="UP000239001">
    <property type="component" value="Unassembled WGS sequence"/>
</dbReference>
<organism evidence="1 2">
    <name type="scientific">Aphanothece hegewaldii CCALA 016</name>
    <dbReference type="NCBI Taxonomy" id="2107694"/>
    <lineage>
        <taxon>Bacteria</taxon>
        <taxon>Bacillati</taxon>
        <taxon>Cyanobacteriota</taxon>
        <taxon>Cyanophyceae</taxon>
        <taxon>Oscillatoriophycideae</taxon>
        <taxon>Chroococcales</taxon>
        <taxon>Aphanothecaceae</taxon>
        <taxon>Aphanothece</taxon>
    </lineage>
</organism>
<dbReference type="EMBL" id="PXOH01000016">
    <property type="protein sequence ID" value="PSF35964.1"/>
    <property type="molecule type" value="Genomic_DNA"/>
</dbReference>
<sequence length="102" mass="11721">MVQSKVEPESLPLEDLLYPLVIQIIPLDVRIMPELSCRLIHQESGLQLPGHFTQTEAYLIQKVSQHWDWSIDKNNKPACAARLLRYLEQLCAPSLKNKEEAV</sequence>
<reference evidence="1 2" key="2">
    <citation type="submission" date="2018-03" db="EMBL/GenBank/DDBJ databases">
        <authorList>
            <person name="Keele B.F."/>
        </authorList>
    </citation>
    <scope>NUCLEOTIDE SEQUENCE [LARGE SCALE GENOMIC DNA]</scope>
    <source>
        <strain evidence="1 2">CCALA 016</strain>
    </source>
</reference>